<feature type="transmembrane region" description="Helical" evidence="1">
    <location>
        <begin position="369"/>
        <end position="395"/>
    </location>
</feature>
<evidence type="ECO:0000313" key="2">
    <source>
        <dbReference type="EMBL" id="QDT40312.1"/>
    </source>
</evidence>
<dbReference type="OrthoDB" id="207980at2"/>
<keyword evidence="1" id="KW-1133">Transmembrane helix</keyword>
<keyword evidence="1" id="KW-0812">Transmembrane</keyword>
<dbReference type="Proteomes" id="UP000317171">
    <property type="component" value="Chromosome"/>
</dbReference>
<feature type="transmembrane region" description="Helical" evidence="1">
    <location>
        <begin position="111"/>
        <end position="132"/>
    </location>
</feature>
<gene>
    <name evidence="2" type="ORF">Pan241w_03680</name>
</gene>
<feature type="transmembrane region" description="Helical" evidence="1">
    <location>
        <begin position="161"/>
        <end position="180"/>
    </location>
</feature>
<name>A0A517R8V6_9PLAN</name>
<feature type="transmembrane region" description="Helical" evidence="1">
    <location>
        <begin position="325"/>
        <end position="349"/>
    </location>
</feature>
<evidence type="ECO:0000313" key="3">
    <source>
        <dbReference type="Proteomes" id="UP000317171"/>
    </source>
</evidence>
<proteinExistence type="predicted"/>
<protein>
    <recommendedName>
        <fullName evidence="4">Glycosyltransferase RgtA/B/C/D-like domain-containing protein</fullName>
    </recommendedName>
</protein>
<sequence length="576" mass="65211">MTLSVRRVIKSKPAFGTLVVVIYATLAIWSTWPLARCPTTCLPTGTSDSLTVPMFNLWTIWWNAEGFLQGTNSYWNAPIFHPTPNTFAFSEPQTTTILMAPLFWFTQSRVLAYNIYLWFALLLNGLFAFLLLRKLNVNRSIAIVGGAMLLLLPIVHWQQDVLQLTPLWGILWTWIVLLKISRSSSLFLGAELGVAFGLTFLTCSHQGFFLAVLLLGAAGTLWKRLLNPNLWATLVIGICVAAVMTGPVVFHLRKASEENSFKRHPMTVLQLSALPGDYTASKGRQLIEFDICAARDQSRLSPGWFKAGFAMIGVILGLKRKRWRWWTMFMLITMLLAFLLSLGPNLLIYEWRPWWTLTEYCPGFSLVRNVFRFAFFVQMTIALLAAQGLYGAFLISRRLCSRKQQSYIVKPALLILCLIAVFEVFPSEPALEKIPSAESHAGWIQFIRENTPPNHAIACFPFAAGFKVKDFETTAKWMYFGTFHGVPLVNGYSGFFPDEYFDICEAINAEPSSEAVFRKLADSKVKFLVVQRSWDKKGAFSDTRFDSILIQSVYSDPVGIDVYRLQRVETSSDQLK</sequence>
<organism evidence="2 3">
    <name type="scientific">Gimesia alba</name>
    <dbReference type="NCBI Taxonomy" id="2527973"/>
    <lineage>
        <taxon>Bacteria</taxon>
        <taxon>Pseudomonadati</taxon>
        <taxon>Planctomycetota</taxon>
        <taxon>Planctomycetia</taxon>
        <taxon>Planctomycetales</taxon>
        <taxon>Planctomycetaceae</taxon>
        <taxon>Gimesia</taxon>
    </lineage>
</organism>
<reference evidence="2 3" key="1">
    <citation type="submission" date="2019-02" db="EMBL/GenBank/DDBJ databases">
        <title>Deep-cultivation of Planctomycetes and their phenomic and genomic characterization uncovers novel biology.</title>
        <authorList>
            <person name="Wiegand S."/>
            <person name="Jogler M."/>
            <person name="Boedeker C."/>
            <person name="Pinto D."/>
            <person name="Vollmers J."/>
            <person name="Rivas-Marin E."/>
            <person name="Kohn T."/>
            <person name="Peeters S.H."/>
            <person name="Heuer A."/>
            <person name="Rast P."/>
            <person name="Oberbeckmann S."/>
            <person name="Bunk B."/>
            <person name="Jeske O."/>
            <person name="Meyerdierks A."/>
            <person name="Storesund J.E."/>
            <person name="Kallscheuer N."/>
            <person name="Luecker S."/>
            <person name="Lage O.M."/>
            <person name="Pohl T."/>
            <person name="Merkel B.J."/>
            <person name="Hornburger P."/>
            <person name="Mueller R.-W."/>
            <person name="Bruemmer F."/>
            <person name="Labrenz M."/>
            <person name="Spormann A.M."/>
            <person name="Op den Camp H."/>
            <person name="Overmann J."/>
            <person name="Amann R."/>
            <person name="Jetten M.S.M."/>
            <person name="Mascher T."/>
            <person name="Medema M.H."/>
            <person name="Devos D.P."/>
            <person name="Kaster A.-K."/>
            <person name="Ovreas L."/>
            <person name="Rohde M."/>
            <person name="Galperin M.Y."/>
            <person name="Jogler C."/>
        </authorList>
    </citation>
    <scope>NUCLEOTIDE SEQUENCE [LARGE SCALE GENOMIC DNA]</scope>
    <source>
        <strain evidence="2 3">Pan241w</strain>
    </source>
</reference>
<accession>A0A517R8V6</accession>
<feature type="transmembrane region" description="Helical" evidence="1">
    <location>
        <begin position="139"/>
        <end position="155"/>
    </location>
</feature>
<feature type="transmembrane region" description="Helical" evidence="1">
    <location>
        <begin position="230"/>
        <end position="252"/>
    </location>
</feature>
<keyword evidence="3" id="KW-1185">Reference proteome</keyword>
<feature type="transmembrane region" description="Helical" evidence="1">
    <location>
        <begin position="407"/>
        <end position="425"/>
    </location>
</feature>
<dbReference type="RefSeq" id="WP_145210045.1">
    <property type="nucleotide sequence ID" value="NZ_CP036269.1"/>
</dbReference>
<dbReference type="AlphaFoldDB" id="A0A517R8V6"/>
<dbReference type="EMBL" id="CP036269">
    <property type="protein sequence ID" value="QDT40312.1"/>
    <property type="molecule type" value="Genomic_DNA"/>
</dbReference>
<feature type="transmembrane region" description="Helical" evidence="1">
    <location>
        <begin position="12"/>
        <end position="32"/>
    </location>
</feature>
<evidence type="ECO:0008006" key="4">
    <source>
        <dbReference type="Google" id="ProtNLM"/>
    </source>
</evidence>
<feature type="transmembrane region" description="Helical" evidence="1">
    <location>
        <begin position="192"/>
        <end position="218"/>
    </location>
</feature>
<keyword evidence="1" id="KW-0472">Membrane</keyword>
<dbReference type="KEGG" id="gaz:Pan241w_03680"/>
<evidence type="ECO:0000256" key="1">
    <source>
        <dbReference type="SAM" id="Phobius"/>
    </source>
</evidence>